<protein>
    <recommendedName>
        <fullName evidence="4">DUF4330 domain-containing protein</fullName>
    </recommendedName>
</protein>
<evidence type="ECO:0000256" key="1">
    <source>
        <dbReference type="SAM" id="Phobius"/>
    </source>
</evidence>
<keyword evidence="1" id="KW-0472">Membrane</keyword>
<keyword evidence="1" id="KW-1133">Transmembrane helix</keyword>
<sequence length="160" mass="17044">MSLIDNKGRIFGLINIIDLLVILLIIAVVGRFGTKAHQKSAGAVTKNIEVVLHVKEVRDATANVVKVGDVVKETKTNAVLGKVTNVEVEPSETLVETADGRVVVYPNPVYKDMLITLMGSGSAGDNAIVLGSNEIRVGTSLQLKTNLYSVTSTVMSINVQ</sequence>
<dbReference type="InterPro" id="IPR025480">
    <property type="entry name" value="DUF4330"/>
</dbReference>
<dbReference type="STRING" id="1209989.TepRe1_1676"/>
<organism evidence="2 3">
    <name type="scientific">Tepidanaerobacter acetatoxydans (strain DSM 21804 / JCM 16047 / Re1)</name>
    <dbReference type="NCBI Taxonomy" id="1209989"/>
    <lineage>
        <taxon>Bacteria</taxon>
        <taxon>Bacillati</taxon>
        <taxon>Bacillota</taxon>
        <taxon>Clostridia</taxon>
        <taxon>Thermosediminibacterales</taxon>
        <taxon>Tepidanaerobacteraceae</taxon>
        <taxon>Tepidanaerobacter</taxon>
    </lineage>
</organism>
<dbReference type="PATRIC" id="fig|1209989.3.peg.2083"/>
<accession>F4LWU0</accession>
<keyword evidence="3" id="KW-1185">Reference proteome</keyword>
<evidence type="ECO:0000313" key="2">
    <source>
        <dbReference type="EMBL" id="CCP26605.1"/>
    </source>
</evidence>
<dbReference type="Pfam" id="PF14221">
    <property type="entry name" value="DUF4330"/>
    <property type="match status" value="1"/>
</dbReference>
<dbReference type="OrthoDB" id="1723529at2"/>
<keyword evidence="1" id="KW-0812">Transmembrane</keyword>
<dbReference type="RefSeq" id="WP_013778734.1">
    <property type="nucleotide sequence ID" value="NC_015519.1"/>
</dbReference>
<dbReference type="EMBL" id="HF563609">
    <property type="protein sequence ID" value="CCP26605.1"/>
    <property type="molecule type" value="Genomic_DNA"/>
</dbReference>
<dbReference type="KEGG" id="tae:TepiRe1_1806"/>
<evidence type="ECO:0000313" key="3">
    <source>
        <dbReference type="Proteomes" id="UP000010802"/>
    </source>
</evidence>
<dbReference type="Proteomes" id="UP000010802">
    <property type="component" value="Chromosome"/>
</dbReference>
<accession>L0S009</accession>
<name>F4LWU0_TEPAE</name>
<gene>
    <name evidence="2" type="ordered locus">TEPIRE1_1806</name>
</gene>
<proteinExistence type="predicted"/>
<dbReference type="AlphaFoldDB" id="F4LWU0"/>
<reference evidence="3" key="1">
    <citation type="journal article" date="2013" name="Genome Announc.">
        <title>First genome sequence of a syntrophic acetate-oxidizing bacterium, Tepidanaerobacter acetatoxydans strain Re1.</title>
        <authorList>
            <person name="Manzoor S."/>
            <person name="Bongcam-Rudloff E."/>
            <person name="Schnurer A."/>
            <person name="Muller B."/>
        </authorList>
    </citation>
    <scope>NUCLEOTIDE SEQUENCE [LARGE SCALE GENOMIC DNA]</scope>
    <source>
        <strain evidence="3">Re1</strain>
    </source>
</reference>
<evidence type="ECO:0008006" key="4">
    <source>
        <dbReference type="Google" id="ProtNLM"/>
    </source>
</evidence>
<feature type="transmembrane region" description="Helical" evidence="1">
    <location>
        <begin position="12"/>
        <end position="30"/>
    </location>
</feature>
<dbReference type="KEGG" id="tep:TepRe1_1676"/>
<dbReference type="eggNOG" id="ENOG50334KQ">
    <property type="taxonomic scope" value="Bacteria"/>
</dbReference>
<dbReference type="HOGENOM" id="CLU_133815_1_0_9"/>